<dbReference type="PANTHER" id="PTHR39515:SF2">
    <property type="entry name" value="HTH-TYPE TRANSCRIPTIONAL REGULATOR RV0880"/>
    <property type="match status" value="1"/>
</dbReference>
<dbReference type="PROSITE" id="PS50995">
    <property type="entry name" value="HTH_MARR_2"/>
    <property type="match status" value="1"/>
</dbReference>
<comment type="caution">
    <text evidence="2">The sequence shown here is derived from an EMBL/GenBank/DDBJ whole genome shotgun (WGS) entry which is preliminary data.</text>
</comment>
<dbReference type="SMART" id="SM00347">
    <property type="entry name" value="HTH_MARR"/>
    <property type="match status" value="1"/>
</dbReference>
<dbReference type="GO" id="GO:0003700">
    <property type="term" value="F:DNA-binding transcription factor activity"/>
    <property type="evidence" value="ECO:0007669"/>
    <property type="project" value="InterPro"/>
</dbReference>
<dbReference type="InterPro" id="IPR052526">
    <property type="entry name" value="HTH-type_Bedaq_tolerance"/>
</dbReference>
<organism evidence="2 3">
    <name type="scientific">Paeniglutamicibacter gangotriensis</name>
    <dbReference type="NCBI Taxonomy" id="254787"/>
    <lineage>
        <taxon>Bacteria</taxon>
        <taxon>Bacillati</taxon>
        <taxon>Actinomycetota</taxon>
        <taxon>Actinomycetes</taxon>
        <taxon>Micrococcales</taxon>
        <taxon>Micrococcaceae</taxon>
        <taxon>Paeniglutamicibacter</taxon>
    </lineage>
</organism>
<dbReference type="OrthoDB" id="9804055at2"/>
<dbReference type="PRINTS" id="PR00598">
    <property type="entry name" value="HTHMARR"/>
</dbReference>
<dbReference type="InterPro" id="IPR000835">
    <property type="entry name" value="HTH_MarR-typ"/>
</dbReference>
<reference evidence="2 3" key="1">
    <citation type="submission" date="2019-07" db="EMBL/GenBank/DDBJ databases">
        <title>Analysis of the biochemical properties, biological activity and biotechnological potential of siderophores and biosurfactants produced by Antarctic psychrotolerant bacteria.</title>
        <authorList>
            <person name="Styczynski M."/>
            <person name="Krucon T."/>
            <person name="Decewicz P."/>
            <person name="Dziewit L."/>
        </authorList>
    </citation>
    <scope>NUCLEOTIDE SEQUENCE [LARGE SCALE GENOMIC DNA]</scope>
    <source>
        <strain evidence="2 3">ANT_H27</strain>
    </source>
</reference>
<evidence type="ECO:0000313" key="2">
    <source>
        <dbReference type="EMBL" id="KAA0976065.1"/>
    </source>
</evidence>
<dbReference type="EMBL" id="VOBL01000012">
    <property type="protein sequence ID" value="KAA0976065.1"/>
    <property type="molecule type" value="Genomic_DNA"/>
</dbReference>
<feature type="domain" description="HTH marR-type" evidence="1">
    <location>
        <begin position="1"/>
        <end position="133"/>
    </location>
</feature>
<evidence type="ECO:0000259" key="1">
    <source>
        <dbReference type="PROSITE" id="PS50995"/>
    </source>
</evidence>
<sequence length="141" mass="15865">MPENTNSLSLIEALRTISRRLNSSSTFSLGKLGILSHLARHGRATTTELAAIIRVTPQAVSLVAREFEGLVLLERAPDAEDRRRIWIEMTDEGRKRLAQERAAGLEWLETAILTRLTQQEQQALESLIPLLRELEPEARDA</sequence>
<name>A0A5B0ECW4_9MICC</name>
<dbReference type="PANTHER" id="PTHR39515">
    <property type="entry name" value="CONSERVED PROTEIN"/>
    <property type="match status" value="1"/>
</dbReference>
<protein>
    <submittedName>
        <fullName evidence="2">MarR family transcriptional regulator</fullName>
    </submittedName>
</protein>
<evidence type="ECO:0000313" key="3">
    <source>
        <dbReference type="Proteomes" id="UP000323856"/>
    </source>
</evidence>
<accession>A0A5B0ECW4</accession>
<dbReference type="InterPro" id="IPR036390">
    <property type="entry name" value="WH_DNA-bd_sf"/>
</dbReference>
<gene>
    <name evidence="2" type="ORF">FQ154_12205</name>
</gene>
<dbReference type="AlphaFoldDB" id="A0A5B0ECW4"/>
<dbReference type="Proteomes" id="UP000323856">
    <property type="component" value="Unassembled WGS sequence"/>
</dbReference>
<dbReference type="InterPro" id="IPR036388">
    <property type="entry name" value="WH-like_DNA-bd_sf"/>
</dbReference>
<proteinExistence type="predicted"/>
<dbReference type="Gene3D" id="1.10.10.10">
    <property type="entry name" value="Winged helix-like DNA-binding domain superfamily/Winged helix DNA-binding domain"/>
    <property type="match status" value="1"/>
</dbReference>
<dbReference type="RefSeq" id="WP_149619913.1">
    <property type="nucleotide sequence ID" value="NZ_VOBL01000012.1"/>
</dbReference>
<dbReference type="Pfam" id="PF12802">
    <property type="entry name" value="MarR_2"/>
    <property type="match status" value="1"/>
</dbReference>
<dbReference type="SUPFAM" id="SSF46785">
    <property type="entry name" value="Winged helix' DNA-binding domain"/>
    <property type="match status" value="1"/>
</dbReference>